<comment type="similarity">
    <text evidence="3">Belongs to the ustYa family.</text>
</comment>
<dbReference type="Pfam" id="PF11807">
    <property type="entry name" value="UstYa"/>
    <property type="match status" value="1"/>
</dbReference>
<evidence type="ECO:0000256" key="1">
    <source>
        <dbReference type="ARBA" id="ARBA00004685"/>
    </source>
</evidence>
<comment type="pathway">
    <text evidence="1">Mycotoxin biosynthesis.</text>
</comment>
<keyword evidence="4" id="KW-0812">Transmembrane</keyword>
<dbReference type="EMBL" id="JAPEVG010000051">
    <property type="protein sequence ID" value="KAJ8489260.1"/>
    <property type="molecule type" value="Genomic_DNA"/>
</dbReference>
<dbReference type="GO" id="GO:0016491">
    <property type="term" value="F:oxidoreductase activity"/>
    <property type="evidence" value="ECO:0007669"/>
    <property type="project" value="UniProtKB-KW"/>
</dbReference>
<name>A0AAD7XDW4_9APHY</name>
<proteinExistence type="inferred from homology"/>
<reference evidence="5" key="1">
    <citation type="submission" date="2022-11" db="EMBL/GenBank/DDBJ databases">
        <title>Genome Sequence of Cubamyces cubensis.</title>
        <authorList>
            <person name="Buettner E."/>
        </authorList>
    </citation>
    <scope>NUCLEOTIDE SEQUENCE</scope>
    <source>
        <strain evidence="5">MPL-01</strain>
    </source>
</reference>
<organism evidence="5 6">
    <name type="scientific">Trametes cubensis</name>
    <dbReference type="NCBI Taxonomy" id="1111947"/>
    <lineage>
        <taxon>Eukaryota</taxon>
        <taxon>Fungi</taxon>
        <taxon>Dikarya</taxon>
        <taxon>Basidiomycota</taxon>
        <taxon>Agaricomycotina</taxon>
        <taxon>Agaricomycetes</taxon>
        <taxon>Polyporales</taxon>
        <taxon>Polyporaceae</taxon>
        <taxon>Trametes</taxon>
    </lineage>
</organism>
<gene>
    <name evidence="5" type="ORF">ONZ51_g3028</name>
</gene>
<evidence type="ECO:0000256" key="4">
    <source>
        <dbReference type="SAM" id="Phobius"/>
    </source>
</evidence>
<comment type="caution">
    <text evidence="5">The sequence shown here is derived from an EMBL/GenBank/DDBJ whole genome shotgun (WGS) entry which is preliminary data.</text>
</comment>
<evidence type="ECO:0000313" key="5">
    <source>
        <dbReference type="EMBL" id="KAJ8489260.1"/>
    </source>
</evidence>
<keyword evidence="2" id="KW-0560">Oxidoreductase</keyword>
<dbReference type="GO" id="GO:0043386">
    <property type="term" value="P:mycotoxin biosynthetic process"/>
    <property type="evidence" value="ECO:0007669"/>
    <property type="project" value="InterPro"/>
</dbReference>
<keyword evidence="6" id="KW-1185">Reference proteome</keyword>
<evidence type="ECO:0000256" key="2">
    <source>
        <dbReference type="ARBA" id="ARBA00023002"/>
    </source>
</evidence>
<keyword evidence="4" id="KW-0472">Membrane</keyword>
<accession>A0AAD7XDW4</accession>
<evidence type="ECO:0000313" key="6">
    <source>
        <dbReference type="Proteomes" id="UP001215151"/>
    </source>
</evidence>
<protein>
    <submittedName>
        <fullName evidence="5">Uncharacterized protein</fullName>
    </submittedName>
</protein>
<feature type="transmembrane region" description="Helical" evidence="4">
    <location>
        <begin position="6"/>
        <end position="26"/>
    </location>
</feature>
<dbReference type="PANTHER" id="PTHR33365:SF11">
    <property type="entry name" value="TAT PATHWAY SIGNAL SEQUENCE"/>
    <property type="match status" value="1"/>
</dbReference>
<dbReference type="InterPro" id="IPR021765">
    <property type="entry name" value="UstYa-like"/>
</dbReference>
<sequence length="213" mass="23947">MSPSLHLLPFTAVGALCVLVIFFMSLRNLHISFGGFRYAPGSEESQRVVTSTMWDIGDLPKVSMYIEPSVRYQLNDTDSEAEWASLVPENGGVVYIGPDRQPYMPSLFHQLRCLDVLRRAYISLQVPTPEGLDAAALHCLNYIRQMVLCRRDTILERVVDPGGAHAVQPWQTLTCRDWTRVYDAHAHNVRSRRPNVCLQERLGGPQAAVPDAE</sequence>
<keyword evidence="4" id="KW-1133">Transmembrane helix</keyword>
<evidence type="ECO:0000256" key="3">
    <source>
        <dbReference type="ARBA" id="ARBA00035112"/>
    </source>
</evidence>
<dbReference type="AlphaFoldDB" id="A0AAD7XDW4"/>
<dbReference type="Proteomes" id="UP001215151">
    <property type="component" value="Unassembled WGS sequence"/>
</dbReference>
<dbReference type="PANTHER" id="PTHR33365">
    <property type="entry name" value="YALI0B05434P"/>
    <property type="match status" value="1"/>
</dbReference>